<keyword evidence="2" id="KW-0732">Signal</keyword>
<evidence type="ECO:0000256" key="1">
    <source>
        <dbReference type="SAM" id="MobiDB-lite"/>
    </source>
</evidence>
<keyword evidence="4" id="KW-1185">Reference proteome</keyword>
<evidence type="ECO:0000313" key="3">
    <source>
        <dbReference type="EMBL" id="KAF4309118.1"/>
    </source>
</evidence>
<dbReference type="Proteomes" id="UP000572817">
    <property type="component" value="Unassembled WGS sequence"/>
</dbReference>
<feature type="chain" id="PRO_5034318395" evidence="2">
    <location>
        <begin position="19"/>
        <end position="192"/>
    </location>
</feature>
<comment type="caution">
    <text evidence="3">The sequence shown here is derived from an EMBL/GenBank/DDBJ whole genome shotgun (WGS) entry which is preliminary data.</text>
</comment>
<protein>
    <submittedName>
        <fullName evidence="3">Uncharacterized protein</fullName>
    </submittedName>
</protein>
<reference evidence="3" key="1">
    <citation type="submission" date="2020-04" db="EMBL/GenBank/DDBJ databases">
        <title>Genome Assembly and Annotation of Botryosphaeria dothidea sdau 11-99, a Latent Pathogen of Apple Fruit Ring Rot in China.</title>
        <authorList>
            <person name="Yu C."/>
            <person name="Diao Y."/>
            <person name="Lu Q."/>
            <person name="Zhao J."/>
            <person name="Cui S."/>
            <person name="Peng C."/>
            <person name="He B."/>
            <person name="Liu H."/>
        </authorList>
    </citation>
    <scope>NUCLEOTIDE SEQUENCE [LARGE SCALE GENOMIC DNA]</scope>
    <source>
        <strain evidence="3">Sdau11-99</strain>
    </source>
</reference>
<dbReference type="EMBL" id="WWBZ02000016">
    <property type="protein sequence ID" value="KAF4309118.1"/>
    <property type="molecule type" value="Genomic_DNA"/>
</dbReference>
<evidence type="ECO:0000256" key="2">
    <source>
        <dbReference type="SAM" id="SignalP"/>
    </source>
</evidence>
<organism evidence="3 4">
    <name type="scientific">Botryosphaeria dothidea</name>
    <dbReference type="NCBI Taxonomy" id="55169"/>
    <lineage>
        <taxon>Eukaryota</taxon>
        <taxon>Fungi</taxon>
        <taxon>Dikarya</taxon>
        <taxon>Ascomycota</taxon>
        <taxon>Pezizomycotina</taxon>
        <taxon>Dothideomycetes</taxon>
        <taxon>Dothideomycetes incertae sedis</taxon>
        <taxon>Botryosphaeriales</taxon>
        <taxon>Botryosphaeriaceae</taxon>
        <taxon>Botryosphaeria</taxon>
    </lineage>
</organism>
<evidence type="ECO:0000313" key="4">
    <source>
        <dbReference type="Proteomes" id="UP000572817"/>
    </source>
</evidence>
<proteinExistence type="predicted"/>
<name>A0A8H4N6K7_9PEZI</name>
<dbReference type="AlphaFoldDB" id="A0A8H4N6K7"/>
<feature type="signal peptide" evidence="2">
    <location>
        <begin position="1"/>
        <end position="18"/>
    </location>
</feature>
<accession>A0A8H4N6K7</accession>
<dbReference type="OrthoDB" id="4843554at2759"/>
<gene>
    <name evidence="3" type="ORF">GTA08_BOTSDO02856</name>
</gene>
<feature type="region of interest" description="Disordered" evidence="1">
    <location>
        <begin position="104"/>
        <end position="163"/>
    </location>
</feature>
<sequence>MQFITLASLCLPVCTVLAQDVDWRDIPGNCSPVCWTVVNLSQGCAHTVDDNGYINCVCNNNAAADWIPNCEACIAAVWRNDSDVNSLLNSCSLSSTTWTGATTGTGTATAIPTGTVTTTESTGTSSTSTSTSGSATVTGTSASTTSSSTRRTTTAGASQTASTGSAFTGAAAPMATACLGMAAVLMGLPAML</sequence>